<reference evidence="1 2" key="1">
    <citation type="submission" date="2014-10" db="EMBL/GenBank/DDBJ databases">
        <title>Draft genome of the hookworm Ancylostoma caninum.</title>
        <authorList>
            <person name="Mitreva M."/>
        </authorList>
    </citation>
    <scope>NUCLEOTIDE SEQUENCE [LARGE SCALE GENOMIC DNA]</scope>
    <source>
        <strain evidence="1 2">Baltimore</strain>
    </source>
</reference>
<name>A0A368FXH5_ANCCA</name>
<dbReference type="Gene3D" id="2.40.50.780">
    <property type="match status" value="1"/>
</dbReference>
<gene>
    <name evidence="1" type="ORF">ANCCAN_18629</name>
</gene>
<protein>
    <submittedName>
        <fullName evidence="1">Uncharacterized protein</fullName>
    </submittedName>
</protein>
<keyword evidence="2" id="KW-1185">Reference proteome</keyword>
<dbReference type="EMBL" id="JOJR01000654">
    <property type="protein sequence ID" value="RCN35510.1"/>
    <property type="molecule type" value="Genomic_DNA"/>
</dbReference>
<sequence length="91" mass="10843">MDARGNQDKEIFNYKLKLEKYYQAPYVSPFDWWSSYYIPETITIISRSDSPCDVTLRTKESYIVVGDQNNFDVVRKFSELTNDEKKWLGEQ</sequence>
<evidence type="ECO:0000313" key="1">
    <source>
        <dbReference type="EMBL" id="RCN35510.1"/>
    </source>
</evidence>
<dbReference type="AlphaFoldDB" id="A0A368FXH5"/>
<comment type="caution">
    <text evidence="1">The sequence shown here is derived from an EMBL/GenBank/DDBJ whole genome shotgun (WGS) entry which is preliminary data.</text>
</comment>
<accession>A0A368FXH5</accession>
<organism evidence="1 2">
    <name type="scientific">Ancylostoma caninum</name>
    <name type="common">Dog hookworm</name>
    <dbReference type="NCBI Taxonomy" id="29170"/>
    <lineage>
        <taxon>Eukaryota</taxon>
        <taxon>Metazoa</taxon>
        <taxon>Ecdysozoa</taxon>
        <taxon>Nematoda</taxon>
        <taxon>Chromadorea</taxon>
        <taxon>Rhabditida</taxon>
        <taxon>Rhabditina</taxon>
        <taxon>Rhabditomorpha</taxon>
        <taxon>Strongyloidea</taxon>
        <taxon>Ancylostomatidae</taxon>
        <taxon>Ancylostomatinae</taxon>
        <taxon>Ancylostoma</taxon>
    </lineage>
</organism>
<proteinExistence type="predicted"/>
<evidence type="ECO:0000313" key="2">
    <source>
        <dbReference type="Proteomes" id="UP000252519"/>
    </source>
</evidence>
<dbReference type="Proteomes" id="UP000252519">
    <property type="component" value="Unassembled WGS sequence"/>
</dbReference>